<reference evidence="4 5" key="1">
    <citation type="submission" date="2024-10" db="EMBL/GenBank/DDBJ databases">
        <title>The Natural Products Discovery Center: Release of the First 8490 Sequenced Strains for Exploring Actinobacteria Biosynthetic Diversity.</title>
        <authorList>
            <person name="Kalkreuter E."/>
            <person name="Kautsar S.A."/>
            <person name="Yang D."/>
            <person name="Bader C.D."/>
            <person name="Teijaro C.N."/>
            <person name="Fluegel L."/>
            <person name="Davis C.M."/>
            <person name="Simpson J.R."/>
            <person name="Lauterbach L."/>
            <person name="Steele A.D."/>
            <person name="Gui C."/>
            <person name="Meng S."/>
            <person name="Li G."/>
            <person name="Viehrig K."/>
            <person name="Ye F."/>
            <person name="Su P."/>
            <person name="Kiefer A.F."/>
            <person name="Nichols A."/>
            <person name="Cepeda A.J."/>
            <person name="Yan W."/>
            <person name="Fan B."/>
            <person name="Jiang Y."/>
            <person name="Adhikari A."/>
            <person name="Zheng C.-J."/>
            <person name="Schuster L."/>
            <person name="Cowan T.M."/>
            <person name="Smanski M.J."/>
            <person name="Chevrette M.G."/>
            <person name="De Carvalho L.P.S."/>
            <person name="Shen B."/>
        </authorList>
    </citation>
    <scope>NUCLEOTIDE SEQUENCE [LARGE SCALE GENOMIC DNA]</scope>
    <source>
        <strain evidence="4 5">NPDC017990</strain>
    </source>
</reference>
<gene>
    <name evidence="4" type="ORF">ACH4F9_01205</name>
</gene>
<proteinExistence type="predicted"/>
<evidence type="ECO:0000313" key="4">
    <source>
        <dbReference type="EMBL" id="MFH8543609.1"/>
    </source>
</evidence>
<evidence type="ECO:0000256" key="1">
    <source>
        <dbReference type="ARBA" id="ARBA00023015"/>
    </source>
</evidence>
<dbReference type="PIRSF" id="PIRSF036625">
    <property type="entry name" value="GAF_ANTAR"/>
    <property type="match status" value="1"/>
</dbReference>
<keyword evidence="5" id="KW-1185">Reference proteome</keyword>
<dbReference type="InterPro" id="IPR029016">
    <property type="entry name" value="GAF-like_dom_sf"/>
</dbReference>
<dbReference type="Gene3D" id="1.10.10.10">
    <property type="entry name" value="Winged helix-like DNA-binding domain superfamily/Winged helix DNA-binding domain"/>
    <property type="match status" value="1"/>
</dbReference>
<evidence type="ECO:0000259" key="3">
    <source>
        <dbReference type="PROSITE" id="PS50921"/>
    </source>
</evidence>
<dbReference type="Pfam" id="PF13185">
    <property type="entry name" value="GAF_2"/>
    <property type="match status" value="1"/>
</dbReference>
<evidence type="ECO:0000313" key="5">
    <source>
        <dbReference type="Proteomes" id="UP001610818"/>
    </source>
</evidence>
<dbReference type="SMART" id="SM01012">
    <property type="entry name" value="ANTAR"/>
    <property type="match status" value="1"/>
</dbReference>
<dbReference type="InterPro" id="IPR005561">
    <property type="entry name" value="ANTAR"/>
</dbReference>
<dbReference type="InterPro" id="IPR036388">
    <property type="entry name" value="WH-like_DNA-bd_sf"/>
</dbReference>
<dbReference type="PROSITE" id="PS50921">
    <property type="entry name" value="ANTAR"/>
    <property type="match status" value="1"/>
</dbReference>
<keyword evidence="2" id="KW-0804">Transcription</keyword>
<dbReference type="SUPFAM" id="SSF55781">
    <property type="entry name" value="GAF domain-like"/>
    <property type="match status" value="1"/>
</dbReference>
<dbReference type="InterPro" id="IPR012074">
    <property type="entry name" value="GAF_ANTAR"/>
</dbReference>
<accession>A0ABW7QH78</accession>
<dbReference type="Pfam" id="PF03861">
    <property type="entry name" value="ANTAR"/>
    <property type="match status" value="1"/>
</dbReference>
<evidence type="ECO:0000256" key="2">
    <source>
        <dbReference type="ARBA" id="ARBA00023163"/>
    </source>
</evidence>
<dbReference type="InterPro" id="IPR003018">
    <property type="entry name" value="GAF"/>
</dbReference>
<keyword evidence="1" id="KW-0805">Transcription regulation</keyword>
<comment type="caution">
    <text evidence="4">The sequence shown here is derived from an EMBL/GenBank/DDBJ whole genome shotgun (WGS) entry which is preliminary data.</text>
</comment>
<dbReference type="Gene3D" id="3.30.450.40">
    <property type="match status" value="1"/>
</dbReference>
<feature type="domain" description="ANTAR" evidence="3">
    <location>
        <begin position="176"/>
        <end position="237"/>
    </location>
</feature>
<organism evidence="4 5">
    <name type="scientific">Streptomyces longisporoflavus</name>
    <dbReference type="NCBI Taxonomy" id="28044"/>
    <lineage>
        <taxon>Bacteria</taxon>
        <taxon>Bacillati</taxon>
        <taxon>Actinomycetota</taxon>
        <taxon>Actinomycetes</taxon>
        <taxon>Kitasatosporales</taxon>
        <taxon>Streptomycetaceae</taxon>
        <taxon>Streptomyces</taxon>
    </lineage>
</organism>
<dbReference type="RefSeq" id="WP_397706864.1">
    <property type="nucleotide sequence ID" value="NZ_JBIRGN010000001.1"/>
</dbReference>
<name>A0ABW7QH78_9ACTN</name>
<dbReference type="Proteomes" id="UP001610818">
    <property type="component" value="Unassembled WGS sequence"/>
</dbReference>
<protein>
    <submittedName>
        <fullName evidence="4">ANTAR domain-containing protein</fullName>
    </submittedName>
</protein>
<sequence length="250" mass="27493">MTAMSEWQREKRLASALGDLAAPLVRDVSATDVLHTLTEHCVDLLDVSASGALLDVPHGRGAEVVASDEHTRALELFGLEWDEGPCMDCCRSPLTHISETRLDAGDACPRWPRFTPRALLLGFTSVATVPLRYQDTVVGALSLLHDRQRPLDEGELRLARALADSAAVCVIQQQVVHEQMTQIARLQDSLDSRIVIEQAKGYLSNSRGCTADQAYMRMRTYARNRQLKLSDVAHQVLNGQAGATLLAPER</sequence>
<dbReference type="EMBL" id="JBIRGQ010000001">
    <property type="protein sequence ID" value="MFH8543609.1"/>
    <property type="molecule type" value="Genomic_DNA"/>
</dbReference>
<dbReference type="SMART" id="SM00065">
    <property type="entry name" value="GAF"/>
    <property type="match status" value="1"/>
</dbReference>